<gene>
    <name evidence="2" type="ORF">AKJ31_10565</name>
</gene>
<name>A0A0M0I0K0_9VIBR</name>
<evidence type="ECO:0000313" key="3">
    <source>
        <dbReference type="Proteomes" id="UP000037530"/>
    </source>
</evidence>
<dbReference type="STRING" id="171383.AKJ31_10565"/>
<dbReference type="PATRIC" id="fig|171383.3.peg.2155"/>
<dbReference type="Proteomes" id="UP000037530">
    <property type="component" value="Unassembled WGS sequence"/>
</dbReference>
<dbReference type="PIRSF" id="PIRSF004923">
    <property type="entry name" value="RseC"/>
    <property type="match status" value="1"/>
</dbReference>
<dbReference type="InterPro" id="IPR007359">
    <property type="entry name" value="SigmaE_reg_RseC_MucC"/>
</dbReference>
<keyword evidence="3" id="KW-1185">Reference proteome</keyword>
<dbReference type="PANTHER" id="PTHR35867">
    <property type="entry name" value="PROTEIN RSEC"/>
    <property type="match status" value="1"/>
</dbReference>
<feature type="transmembrane region" description="Helical" evidence="1">
    <location>
        <begin position="110"/>
        <end position="130"/>
    </location>
</feature>
<keyword evidence="1" id="KW-0812">Transmembrane</keyword>
<proteinExistence type="predicted"/>
<protein>
    <submittedName>
        <fullName evidence="2">Transcriptional regulator</fullName>
    </submittedName>
</protein>
<dbReference type="PANTHER" id="PTHR35867:SF1">
    <property type="entry name" value="PROTEIN RSEC"/>
    <property type="match status" value="1"/>
</dbReference>
<dbReference type="EMBL" id="LHPI01000008">
    <property type="protein sequence ID" value="KOO07861.1"/>
    <property type="molecule type" value="Genomic_DNA"/>
</dbReference>
<organism evidence="2 3">
    <name type="scientific">Vibrio hepatarius</name>
    <dbReference type="NCBI Taxonomy" id="171383"/>
    <lineage>
        <taxon>Bacteria</taxon>
        <taxon>Pseudomonadati</taxon>
        <taxon>Pseudomonadota</taxon>
        <taxon>Gammaproteobacteria</taxon>
        <taxon>Vibrionales</taxon>
        <taxon>Vibrionaceae</taxon>
        <taxon>Vibrio</taxon>
        <taxon>Vibrio oreintalis group</taxon>
    </lineage>
</organism>
<dbReference type="InterPro" id="IPR026268">
    <property type="entry name" value="RseC"/>
</dbReference>
<accession>A0A0M0I0K0</accession>
<sequence>MMTALATVSAVKANATGYEVELSCDQQTSCSSCSSQKSCGTGVVSKAIGRKSLHWHLVTKKIVKEGQVVEIGLPEKSLLQSAAIVYLIPLFALIVGALFGQWLLLPWLGGGEGVVILSSAIFTGAGIYLAKAMAAKQESLSSQQVTLLRVLGEPIS</sequence>
<reference evidence="3" key="1">
    <citation type="submission" date="2015-08" db="EMBL/GenBank/DDBJ databases">
        <title>Vibrio galatheae sp. nov., a novel member of the Vibrionaceae family isolated from the Solomon Islands.</title>
        <authorList>
            <person name="Giubergia S."/>
            <person name="Machado H."/>
            <person name="Mateiu R.V."/>
            <person name="Gram L."/>
        </authorList>
    </citation>
    <scope>NUCLEOTIDE SEQUENCE [LARGE SCALE GENOMIC DNA]</scope>
    <source>
        <strain evidence="3">DSM 19134</strain>
    </source>
</reference>
<dbReference type="OrthoDB" id="9795854at2"/>
<evidence type="ECO:0000313" key="2">
    <source>
        <dbReference type="EMBL" id="KOO07861.1"/>
    </source>
</evidence>
<dbReference type="Pfam" id="PF04246">
    <property type="entry name" value="RseC_MucC"/>
    <property type="match status" value="1"/>
</dbReference>
<dbReference type="AlphaFoldDB" id="A0A0M0I0K0"/>
<keyword evidence="1" id="KW-0472">Membrane</keyword>
<evidence type="ECO:0000256" key="1">
    <source>
        <dbReference type="SAM" id="Phobius"/>
    </source>
</evidence>
<keyword evidence="1" id="KW-1133">Transmembrane helix</keyword>
<feature type="transmembrane region" description="Helical" evidence="1">
    <location>
        <begin position="83"/>
        <end position="104"/>
    </location>
</feature>
<dbReference type="RefSeq" id="WP_053409058.1">
    <property type="nucleotide sequence ID" value="NZ_DAIPHI010000021.1"/>
</dbReference>
<comment type="caution">
    <text evidence="2">The sequence shown here is derived from an EMBL/GenBank/DDBJ whole genome shotgun (WGS) entry which is preliminary data.</text>
</comment>